<organism evidence="1 2">
    <name type="scientific">Methanolobus mangrovi</name>
    <dbReference type="NCBI Taxonomy" id="3072977"/>
    <lineage>
        <taxon>Archaea</taxon>
        <taxon>Methanobacteriati</taxon>
        <taxon>Methanobacteriota</taxon>
        <taxon>Stenosarchaea group</taxon>
        <taxon>Methanomicrobia</taxon>
        <taxon>Methanosarcinales</taxon>
        <taxon>Methanosarcinaceae</taxon>
        <taxon>Methanolobus</taxon>
    </lineage>
</organism>
<name>A0AA51YK54_9EURY</name>
<accession>A0AA51YK54</accession>
<reference evidence="1" key="1">
    <citation type="submission" date="2023-08" db="EMBL/GenBank/DDBJ databases">
        <title>Methanolobus mangrovi sp. nov. and Methanolobus sediminis sp. nov, two novel methylotrophic methanogens isolated from mangrove sediments in China.</title>
        <authorList>
            <person name="Zhou J."/>
        </authorList>
    </citation>
    <scope>NUCLEOTIDE SEQUENCE</scope>
    <source>
        <strain evidence="1">FTZ2</strain>
    </source>
</reference>
<dbReference type="KEGG" id="mmav:RE476_05495"/>
<evidence type="ECO:0000313" key="1">
    <source>
        <dbReference type="EMBL" id="WMW23283.1"/>
    </source>
</evidence>
<dbReference type="RefSeq" id="WP_309309399.1">
    <property type="nucleotide sequence ID" value="NZ_CP133594.1"/>
</dbReference>
<protein>
    <submittedName>
        <fullName evidence="1">Uncharacterized protein</fullName>
    </submittedName>
</protein>
<dbReference type="Proteomes" id="UP001183006">
    <property type="component" value="Chromosome"/>
</dbReference>
<evidence type="ECO:0000313" key="2">
    <source>
        <dbReference type="Proteomes" id="UP001183006"/>
    </source>
</evidence>
<keyword evidence="2" id="KW-1185">Reference proteome</keyword>
<proteinExistence type="predicted"/>
<dbReference type="GeneID" id="84229574"/>
<sequence length="209" mass="23421">MINKIVVLFLILCISAVPAMAHEEDEEPTEVNELFQDDNIWIAISPIETHPLYIDRPTAIIPLIQDYPIRVAVYSNPYYYSTINSDGTASIVKVYDEDAEDFSLSELANYMNEDKERFTLTLRLPDANNPSKPGDTGAVFSNVHTESDYKYQFVFYVKDLPDIDSNVERLFLVAEKTRLDGKKVIVYQGSGAVTVTAASKKGGGNSPRK</sequence>
<dbReference type="AlphaFoldDB" id="A0AA51YK54"/>
<gene>
    <name evidence="1" type="ORF">RE476_05495</name>
</gene>
<dbReference type="EMBL" id="CP133594">
    <property type="protein sequence ID" value="WMW23283.1"/>
    <property type="molecule type" value="Genomic_DNA"/>
</dbReference>